<dbReference type="PANTHER" id="PTHR31989">
    <property type="entry name" value="NAC DOMAIN-CONTAINING PROTEIN 82-RELATED"/>
    <property type="match status" value="1"/>
</dbReference>
<dbReference type="Pfam" id="PF02365">
    <property type="entry name" value="NAM"/>
    <property type="match status" value="1"/>
</dbReference>
<evidence type="ECO:0000256" key="4">
    <source>
        <dbReference type="ARBA" id="ARBA00023163"/>
    </source>
</evidence>
<keyword evidence="5" id="KW-0539">Nucleus</keyword>
<evidence type="ECO:0000256" key="5">
    <source>
        <dbReference type="ARBA" id="ARBA00023242"/>
    </source>
</evidence>
<dbReference type="EMBL" id="JARPOI010000005">
    <property type="protein sequence ID" value="KAJ9180967.1"/>
    <property type="molecule type" value="Genomic_DNA"/>
</dbReference>
<reference evidence="7" key="1">
    <citation type="journal article" date="2023" name="Plant Biotechnol. J.">
        <title>Chromosome-level wild Hevea brasiliensis genome provides new tools for genomic-assisted breeding and valuable loci to elevate rubber yield.</title>
        <authorList>
            <person name="Cheng H."/>
            <person name="Song X."/>
            <person name="Hu Y."/>
            <person name="Wu T."/>
            <person name="Yang Q."/>
            <person name="An Z."/>
            <person name="Feng S."/>
            <person name="Deng Z."/>
            <person name="Wu W."/>
            <person name="Zeng X."/>
            <person name="Tu M."/>
            <person name="Wang X."/>
            <person name="Huang H."/>
        </authorList>
    </citation>
    <scope>NUCLEOTIDE SEQUENCE</scope>
    <source>
        <strain evidence="7">MT/VB/25A 57/8</strain>
    </source>
</reference>
<accession>A0ABQ9ML23</accession>
<comment type="subcellular location">
    <subcellularLocation>
        <location evidence="1">Nucleus</location>
    </subcellularLocation>
</comment>
<keyword evidence="2" id="KW-0805">Transcription regulation</keyword>
<evidence type="ECO:0000256" key="2">
    <source>
        <dbReference type="ARBA" id="ARBA00023015"/>
    </source>
</evidence>
<dbReference type="InterPro" id="IPR003441">
    <property type="entry name" value="NAC-dom"/>
</dbReference>
<organism evidence="7 8">
    <name type="scientific">Hevea brasiliensis</name>
    <name type="common">Para rubber tree</name>
    <name type="synonym">Siphonia brasiliensis</name>
    <dbReference type="NCBI Taxonomy" id="3981"/>
    <lineage>
        <taxon>Eukaryota</taxon>
        <taxon>Viridiplantae</taxon>
        <taxon>Streptophyta</taxon>
        <taxon>Embryophyta</taxon>
        <taxon>Tracheophyta</taxon>
        <taxon>Spermatophyta</taxon>
        <taxon>Magnoliopsida</taxon>
        <taxon>eudicotyledons</taxon>
        <taxon>Gunneridae</taxon>
        <taxon>Pentapetalae</taxon>
        <taxon>rosids</taxon>
        <taxon>fabids</taxon>
        <taxon>Malpighiales</taxon>
        <taxon>Euphorbiaceae</taxon>
        <taxon>Crotonoideae</taxon>
        <taxon>Micrandreae</taxon>
        <taxon>Hevea</taxon>
    </lineage>
</organism>
<protein>
    <recommendedName>
        <fullName evidence="6">NAC domain-containing protein</fullName>
    </recommendedName>
</protein>
<proteinExistence type="predicted"/>
<evidence type="ECO:0000256" key="1">
    <source>
        <dbReference type="ARBA" id="ARBA00004123"/>
    </source>
</evidence>
<comment type="caution">
    <text evidence="7">The sequence shown here is derived from an EMBL/GenBank/DDBJ whole genome shotgun (WGS) entry which is preliminary data.</text>
</comment>
<name>A0ABQ9ML23_HEVBR</name>
<evidence type="ECO:0000313" key="8">
    <source>
        <dbReference type="Proteomes" id="UP001174677"/>
    </source>
</evidence>
<dbReference type="SUPFAM" id="SSF101941">
    <property type="entry name" value="NAC domain"/>
    <property type="match status" value="1"/>
</dbReference>
<evidence type="ECO:0000313" key="7">
    <source>
        <dbReference type="EMBL" id="KAJ9180967.1"/>
    </source>
</evidence>
<keyword evidence="4" id="KW-0804">Transcription</keyword>
<gene>
    <name evidence="7" type="ORF">P3X46_009147</name>
</gene>
<dbReference type="Proteomes" id="UP001174677">
    <property type="component" value="Chromosome 5"/>
</dbReference>
<evidence type="ECO:0000259" key="6">
    <source>
        <dbReference type="PROSITE" id="PS51005"/>
    </source>
</evidence>
<dbReference type="PROSITE" id="PS51005">
    <property type="entry name" value="NAC"/>
    <property type="match status" value="1"/>
</dbReference>
<evidence type="ECO:0000256" key="3">
    <source>
        <dbReference type="ARBA" id="ARBA00023125"/>
    </source>
</evidence>
<dbReference type="Gene3D" id="2.170.150.80">
    <property type="entry name" value="NAC domain"/>
    <property type="match status" value="1"/>
</dbReference>
<sequence length="245" mass="28319">MTSPVPLIRPNDKELLLLLIAKIMNGYDDPRIPVININDHEPRVLPGLSGVINSSDREWYFFRPRQEINRRKTDAGYWKVTGYGSKIKEGREEIGTKTILVYHEGRTPTGVRTRWIMHEYDATCFADQLRTFILCKVMYKSDDGGHLPNYNECETVYTGSDLYQMENYSTFGAAETNWFMNFENQATIDGIPQQEGNSPELAPFPESIDVWNDLNYTSDWPVPAAEEQSPFYDKFGYPMFYGNTY</sequence>
<keyword evidence="8" id="KW-1185">Reference proteome</keyword>
<feature type="domain" description="NAC" evidence="6">
    <location>
        <begin position="2"/>
        <end position="140"/>
    </location>
</feature>
<dbReference type="InterPro" id="IPR036093">
    <property type="entry name" value="NAC_dom_sf"/>
</dbReference>
<keyword evidence="3" id="KW-0238">DNA-binding</keyword>